<dbReference type="InterPro" id="IPR006926">
    <property type="entry name" value="Vps16_N"/>
</dbReference>
<evidence type="ECO:0000256" key="2">
    <source>
        <dbReference type="PIRNR" id="PIRNR007949"/>
    </source>
</evidence>
<comment type="caution">
    <text evidence="5">The sequence shown here is derived from an EMBL/GenBank/DDBJ whole genome shotgun (WGS) entry which is preliminary data.</text>
</comment>
<comment type="function">
    <text evidence="2">Essential for vacuolar protein sorting. Required for vacuole biogenesis, stability and to maintain vacuole morphology.</text>
</comment>
<evidence type="ECO:0000313" key="5">
    <source>
        <dbReference type="EMBL" id="KAH3680651.1"/>
    </source>
</evidence>
<evidence type="ECO:0000313" key="6">
    <source>
        <dbReference type="Proteomes" id="UP000769528"/>
    </source>
</evidence>
<dbReference type="PANTHER" id="PTHR12811:SF0">
    <property type="entry name" value="VACUOLAR PROTEIN SORTING-ASSOCIATED PROTEIN 16 HOMOLOG"/>
    <property type="match status" value="1"/>
</dbReference>
<accession>A0A9P8PYG5</accession>
<dbReference type="Proteomes" id="UP000769528">
    <property type="component" value="Unassembled WGS sequence"/>
</dbReference>
<dbReference type="PANTHER" id="PTHR12811">
    <property type="entry name" value="VACUOLAR PROTEIN SORTING VPS16"/>
    <property type="match status" value="1"/>
</dbReference>
<feature type="domain" description="Vps16 C-terminal" evidence="3">
    <location>
        <begin position="494"/>
        <end position="785"/>
    </location>
</feature>
<dbReference type="GO" id="GO:0042144">
    <property type="term" value="P:vacuole fusion, non-autophagic"/>
    <property type="evidence" value="ECO:0007669"/>
    <property type="project" value="TreeGrafter"/>
</dbReference>
<dbReference type="InterPro" id="IPR006925">
    <property type="entry name" value="Vps16_C"/>
</dbReference>
<keyword evidence="2" id="KW-0653">Protein transport</keyword>
<proteinExistence type="inferred from homology"/>
<organism evidence="5 6">
    <name type="scientific">Wickerhamomyces mucosus</name>
    <dbReference type="NCBI Taxonomy" id="1378264"/>
    <lineage>
        <taxon>Eukaryota</taxon>
        <taxon>Fungi</taxon>
        <taxon>Dikarya</taxon>
        <taxon>Ascomycota</taxon>
        <taxon>Saccharomycotina</taxon>
        <taxon>Saccharomycetes</taxon>
        <taxon>Phaffomycetales</taxon>
        <taxon>Wickerhamomycetaceae</taxon>
        <taxon>Wickerhamomyces</taxon>
    </lineage>
</organism>
<reference evidence="5" key="1">
    <citation type="journal article" date="2021" name="Open Biol.">
        <title>Shared evolutionary footprints suggest mitochondrial oxidative damage underlies multiple complex I losses in fungi.</title>
        <authorList>
            <person name="Schikora-Tamarit M.A."/>
            <person name="Marcet-Houben M."/>
            <person name="Nosek J."/>
            <person name="Gabaldon T."/>
        </authorList>
    </citation>
    <scope>NUCLEOTIDE SEQUENCE</scope>
    <source>
        <strain evidence="5">CBS6341</strain>
    </source>
</reference>
<dbReference type="AlphaFoldDB" id="A0A9P8PYG5"/>
<gene>
    <name evidence="5" type="ORF">WICMUC_000208</name>
</gene>
<feature type="domain" description="Vps16 N-terminal" evidence="4">
    <location>
        <begin position="6"/>
        <end position="383"/>
    </location>
</feature>
<reference evidence="5" key="2">
    <citation type="submission" date="2021-01" db="EMBL/GenBank/DDBJ databases">
        <authorList>
            <person name="Schikora-Tamarit M.A."/>
        </authorList>
    </citation>
    <scope>NUCLEOTIDE SEQUENCE</scope>
    <source>
        <strain evidence="5">CBS6341</strain>
    </source>
</reference>
<sequence>MSNPGSGWNRLKDVYYRSREISQHSDQNLKELLQSLSPSLVTISDIYKTLAIYSSNDSTIIILNSNFKLISKIQQIPNVKQLYWWNDDLIVILNNSIRIYTNYINPNFEQFDIIVHSIKINHEFLIILDHLNQFHYLHSTNLSNNNNSNNNINLQLGDKQDGILQNWEIMTIHPFKKFKLFKNFNGLLNDKIQGIYKFLKISSNNQFIALLNLENQLSIYTVDLEKKLLELSINEDQLLQDLNWCGSDSIVLQYQDSIRLIAPGGDTIIYFNSNIINTINSSHGTIILTENSLELINKVSDPLINVFKIGSVSNSSILFNSFELLQTHNPVAFANLKFISPNIIDCINDCLFVALDEFEPYWQKKLIKAVNLGKSYLQENNDDINFKIELVLQKLKILNQLRSLGIFINSDELSSSIKLINLINLLNKRLLFKLSFKICQLLKFPKLIYKIFQDWCDLKIKSIELTDDEIFEIISQKFYKFDVITRQDLKLQPILELTFKESRFKLFEKLIPLETNLELKCQNYFKIDKFDKIFSTLSKHSQDLDLISKQLIFLQTNLTYPIFLKNLNKFPQLINIYESIILIHDDDKLKFYHQNDQFIKYIKLKIFKNMNNSNIEDIYKESLKIFIKEDDQIFLSRQINLLKFQHKLINELQISSEILFGLSIIETLQKLIELNLSNQIVKFSKEFSIPQDQLNYYKISYLIHQENYEELNKILNSSSILKLPLNPKFLLNIKQPKLLLNFLQIYKIDYESKLNKLIELKQFKPAIDECFKENDFETLEKIIQIDSNQSLELTNYYQDLQKNGLNNRFTTNRLKFNIFN</sequence>
<dbReference type="InterPro" id="IPR016534">
    <property type="entry name" value="VPS16"/>
</dbReference>
<dbReference type="OrthoDB" id="1792at2759"/>
<comment type="similarity">
    <text evidence="1 2">Belongs to the VPS16 family.</text>
</comment>
<keyword evidence="2" id="KW-0813">Transport</keyword>
<evidence type="ECO:0000256" key="1">
    <source>
        <dbReference type="ARBA" id="ARBA00009250"/>
    </source>
</evidence>
<name>A0A9P8PYG5_9ASCO</name>
<evidence type="ECO:0000259" key="4">
    <source>
        <dbReference type="Pfam" id="PF04841"/>
    </source>
</evidence>
<dbReference type="Pfam" id="PF04840">
    <property type="entry name" value="Vps16_C"/>
    <property type="match status" value="1"/>
</dbReference>
<dbReference type="Pfam" id="PF04841">
    <property type="entry name" value="Vps16_N"/>
    <property type="match status" value="1"/>
</dbReference>
<dbReference type="GO" id="GO:0016197">
    <property type="term" value="P:endosomal transport"/>
    <property type="evidence" value="ECO:0007669"/>
    <property type="project" value="TreeGrafter"/>
</dbReference>
<dbReference type="EMBL" id="JAEUBF010000076">
    <property type="protein sequence ID" value="KAH3680651.1"/>
    <property type="molecule type" value="Genomic_DNA"/>
</dbReference>
<dbReference type="PIRSF" id="PIRSF007949">
    <property type="entry name" value="VPS16"/>
    <property type="match status" value="1"/>
</dbReference>
<dbReference type="Gene3D" id="1.10.150.780">
    <property type="entry name" value="Vps16, C-terminal region"/>
    <property type="match status" value="1"/>
</dbReference>
<dbReference type="GO" id="GO:0030897">
    <property type="term" value="C:HOPS complex"/>
    <property type="evidence" value="ECO:0007669"/>
    <property type="project" value="TreeGrafter"/>
</dbReference>
<keyword evidence="6" id="KW-1185">Reference proteome</keyword>
<dbReference type="GO" id="GO:0003779">
    <property type="term" value="F:actin binding"/>
    <property type="evidence" value="ECO:0007669"/>
    <property type="project" value="TreeGrafter"/>
</dbReference>
<dbReference type="GO" id="GO:0006886">
    <property type="term" value="P:intracellular protein transport"/>
    <property type="evidence" value="ECO:0007669"/>
    <property type="project" value="InterPro"/>
</dbReference>
<dbReference type="InterPro" id="IPR038132">
    <property type="entry name" value="Vps16_C_sf"/>
</dbReference>
<evidence type="ECO:0000259" key="3">
    <source>
        <dbReference type="Pfam" id="PF04840"/>
    </source>
</evidence>
<protein>
    <recommendedName>
        <fullName evidence="2">Probable vacuolar protein sorting-associated protein 16 homolog</fullName>
    </recommendedName>
</protein>
<dbReference type="GO" id="GO:0005768">
    <property type="term" value="C:endosome"/>
    <property type="evidence" value="ECO:0007669"/>
    <property type="project" value="TreeGrafter"/>
</dbReference>